<dbReference type="Proteomes" id="UP001363151">
    <property type="component" value="Unassembled WGS sequence"/>
</dbReference>
<accession>A0ABR1FQF1</accession>
<sequence>MLALLLLSAGFATAQESGAGVSKSTFAASKPKEGMQFLLDYLPVSVAQDECAKDRCNCTWLGDSFSVLQGRVSLHERGEGGFGLHLVATEHKLTTGGLTVEAVEASFSEKLGGMAAFDAFMDYNTHFFATHDYFDLLLNNFRAGGVPFLPFRFPGLGGASWYGAIAHVPNTQMVLEFSSNGSAVLAPLAATLLELEPRLPAAVLRRVAASAERQLQVAVVSRASSDVAAIEAFYVQGMNTSLSLFYESDDATVKTRCVKWQDATVDVCFRQRSPSATSGDFSVAAFESMLHAVHHTLLRDPNCGMDRWQDNHYAIDAPELNAEWILRYLDDHEDARYVCNGDSVHYLFDPTGFAVQLDMGINGSAVRCDARDWDSGLEPDYSCWNGVCADAFALAFGGRNASLPFAARPRRNGTAASEELAALAAAVGAPPTFVLAAGLVATLALVAFRRAPKPTEYASLN</sequence>
<evidence type="ECO:0000313" key="2">
    <source>
        <dbReference type="EMBL" id="KAK7235747.1"/>
    </source>
</evidence>
<name>A0ABR1FQF1_AURAN</name>
<evidence type="ECO:0000313" key="3">
    <source>
        <dbReference type="Proteomes" id="UP001363151"/>
    </source>
</evidence>
<keyword evidence="3" id="KW-1185">Reference proteome</keyword>
<proteinExistence type="predicted"/>
<keyword evidence="1" id="KW-0812">Transmembrane</keyword>
<keyword evidence="1" id="KW-0472">Membrane</keyword>
<protein>
    <submittedName>
        <fullName evidence="2">Uncharacterized protein</fullName>
    </submittedName>
</protein>
<keyword evidence="1" id="KW-1133">Transmembrane helix</keyword>
<evidence type="ECO:0000256" key="1">
    <source>
        <dbReference type="SAM" id="Phobius"/>
    </source>
</evidence>
<reference evidence="2 3" key="1">
    <citation type="submission" date="2024-03" db="EMBL/GenBank/DDBJ databases">
        <title>Aureococcus anophagefferens CCMP1851 and Kratosvirus quantuckense: Draft genome of a second virus-susceptible host strain in the model system.</title>
        <authorList>
            <person name="Chase E."/>
            <person name="Truchon A.R."/>
            <person name="Schepens W."/>
            <person name="Wilhelm S.W."/>
        </authorList>
    </citation>
    <scope>NUCLEOTIDE SEQUENCE [LARGE SCALE GENOMIC DNA]</scope>
    <source>
        <strain evidence="2 3">CCMP1851</strain>
    </source>
</reference>
<feature type="transmembrane region" description="Helical" evidence="1">
    <location>
        <begin position="420"/>
        <end position="448"/>
    </location>
</feature>
<comment type="caution">
    <text evidence="2">The sequence shown here is derived from an EMBL/GenBank/DDBJ whole genome shotgun (WGS) entry which is preliminary data.</text>
</comment>
<gene>
    <name evidence="2" type="ORF">SO694_00067196</name>
</gene>
<dbReference type="EMBL" id="JBBJCI010000290">
    <property type="protein sequence ID" value="KAK7235747.1"/>
    <property type="molecule type" value="Genomic_DNA"/>
</dbReference>
<organism evidence="2 3">
    <name type="scientific">Aureococcus anophagefferens</name>
    <name type="common">Harmful bloom alga</name>
    <dbReference type="NCBI Taxonomy" id="44056"/>
    <lineage>
        <taxon>Eukaryota</taxon>
        <taxon>Sar</taxon>
        <taxon>Stramenopiles</taxon>
        <taxon>Ochrophyta</taxon>
        <taxon>Pelagophyceae</taxon>
        <taxon>Pelagomonadales</taxon>
        <taxon>Pelagomonadaceae</taxon>
        <taxon>Aureococcus</taxon>
    </lineage>
</organism>